<dbReference type="PROSITE" id="PS50297">
    <property type="entry name" value="ANK_REP_REGION"/>
    <property type="match status" value="1"/>
</dbReference>
<organism evidence="4 5">
    <name type="scientific">Leptospira interrogans str. 2002000626</name>
    <dbReference type="NCBI Taxonomy" id="996803"/>
    <lineage>
        <taxon>Bacteria</taxon>
        <taxon>Pseudomonadati</taxon>
        <taxon>Spirochaetota</taxon>
        <taxon>Spirochaetia</taxon>
        <taxon>Leptospirales</taxon>
        <taxon>Leptospiraceae</taxon>
        <taxon>Leptospira</taxon>
    </lineage>
</organism>
<evidence type="ECO:0000256" key="1">
    <source>
        <dbReference type="ARBA" id="ARBA00022737"/>
    </source>
</evidence>
<evidence type="ECO:0000313" key="5">
    <source>
        <dbReference type="Proteomes" id="UP000012329"/>
    </source>
</evidence>
<gene>
    <name evidence="4" type="ORF">LEP1GSC029_2906</name>
</gene>
<dbReference type="Pfam" id="PF12796">
    <property type="entry name" value="Ank_2"/>
    <property type="match status" value="2"/>
</dbReference>
<dbReference type="PANTHER" id="PTHR24126:SF14">
    <property type="entry name" value="ANK_REP_REGION DOMAIN-CONTAINING PROTEIN"/>
    <property type="match status" value="1"/>
</dbReference>
<dbReference type="PANTHER" id="PTHR24126">
    <property type="entry name" value="ANKYRIN REPEAT, PH AND SEC7 DOMAIN CONTAINING PROTEIN SECG-RELATED"/>
    <property type="match status" value="1"/>
</dbReference>
<dbReference type="AlphaFoldDB" id="A0A829CZR5"/>
<keyword evidence="2 3" id="KW-0040">ANK repeat</keyword>
<reference evidence="4 5" key="1">
    <citation type="submission" date="2013-02" db="EMBL/GenBank/DDBJ databases">
        <authorList>
            <person name="Harkins D.M."/>
            <person name="Durkin A.S."/>
            <person name="Brinkac L.M."/>
            <person name="Haft D.H."/>
            <person name="Selengut J.D."/>
            <person name="Sanka R."/>
            <person name="DePew J."/>
            <person name="Purushe J."/>
            <person name="Whelen A.C."/>
            <person name="Vinetz J.M."/>
            <person name="Sutton G.G."/>
            <person name="Nierman W.C."/>
            <person name="Fouts D.E."/>
        </authorList>
    </citation>
    <scope>NUCLEOTIDE SEQUENCE [LARGE SCALE GENOMIC DNA]</scope>
    <source>
        <strain evidence="4 5">2002000626</strain>
    </source>
</reference>
<dbReference type="SUPFAM" id="SSF48403">
    <property type="entry name" value="Ankyrin repeat"/>
    <property type="match status" value="1"/>
</dbReference>
<keyword evidence="1" id="KW-0677">Repeat</keyword>
<accession>A0A829CZR5</accession>
<dbReference type="Gene3D" id="1.25.40.20">
    <property type="entry name" value="Ankyrin repeat-containing domain"/>
    <property type="match status" value="2"/>
</dbReference>
<protein>
    <submittedName>
        <fullName evidence="4">Ankyrin repeat protein</fullName>
    </submittedName>
</protein>
<dbReference type="EMBL" id="AFJL02000137">
    <property type="protein sequence ID" value="EMY04383.1"/>
    <property type="molecule type" value="Genomic_DNA"/>
</dbReference>
<dbReference type="InterPro" id="IPR036770">
    <property type="entry name" value="Ankyrin_rpt-contain_sf"/>
</dbReference>
<feature type="repeat" description="ANK" evidence="3">
    <location>
        <begin position="90"/>
        <end position="122"/>
    </location>
</feature>
<feature type="repeat" description="ANK" evidence="3">
    <location>
        <begin position="232"/>
        <end position="264"/>
    </location>
</feature>
<name>A0A829CZR5_LEPIR</name>
<evidence type="ECO:0000256" key="2">
    <source>
        <dbReference type="ARBA" id="ARBA00023043"/>
    </source>
</evidence>
<dbReference type="Proteomes" id="UP000012329">
    <property type="component" value="Unassembled WGS sequence"/>
</dbReference>
<feature type="repeat" description="ANK" evidence="3">
    <location>
        <begin position="57"/>
        <end position="89"/>
    </location>
</feature>
<sequence length="471" mass="53385">MKCSKNNRSKKEFRLKGKSNRNMDTAALFEAIREENLTVMKKLLDEGCDPSCYQKDVYNNALSLAAYMRQPEMVEYLIQKGARVNDRTKGERIALHNAVWQYDKRSVELLLEAGSDIHAADQSNWTPIWLASKWEPFISLIEQGAFVEGRDKEGKTLLNKIALATASFSQEDGMKMLTKLVELGLRVSDEKPDSYGETLLMKTIEDTPYRNKNQIAYWLIEQGMDPLHVSHAGCTALHYACKSGDLDMVRTLVSLGADINAVITQDGSGFEAGMSPLDSVTKYGSKRKAILAELKKNGASKKPTMDLEIEDNVIRLKGKDRRTILENMLEITKNLQENVFSHPDYESPDHWLEWELPGEEIDEADFFLKCINKPELRLLVARYVSQILIANEKEGDTIYVHEELEAGGYAMQALVSTGEVEYLELLKKYILSIDIDHTVHLHELMDVARSKYSQEQLAPIENTLDELGLAR</sequence>
<comment type="caution">
    <text evidence="4">The sequence shown here is derived from an EMBL/GenBank/DDBJ whole genome shotgun (WGS) entry which is preliminary data.</text>
</comment>
<dbReference type="InterPro" id="IPR002110">
    <property type="entry name" value="Ankyrin_rpt"/>
</dbReference>
<proteinExistence type="predicted"/>
<dbReference type="SMART" id="SM00248">
    <property type="entry name" value="ANK"/>
    <property type="match status" value="6"/>
</dbReference>
<dbReference type="PROSITE" id="PS50088">
    <property type="entry name" value="ANK_REPEAT"/>
    <property type="match status" value="3"/>
</dbReference>
<evidence type="ECO:0000256" key="3">
    <source>
        <dbReference type="PROSITE-ProRule" id="PRU00023"/>
    </source>
</evidence>
<evidence type="ECO:0000313" key="4">
    <source>
        <dbReference type="EMBL" id="EMY04383.1"/>
    </source>
</evidence>